<organism evidence="1 2">
    <name type="scientific">Mugilogobius chulae</name>
    <name type="common">yellowstripe goby</name>
    <dbReference type="NCBI Taxonomy" id="88201"/>
    <lineage>
        <taxon>Eukaryota</taxon>
        <taxon>Metazoa</taxon>
        <taxon>Chordata</taxon>
        <taxon>Craniata</taxon>
        <taxon>Vertebrata</taxon>
        <taxon>Euteleostomi</taxon>
        <taxon>Actinopterygii</taxon>
        <taxon>Neopterygii</taxon>
        <taxon>Teleostei</taxon>
        <taxon>Neoteleostei</taxon>
        <taxon>Acanthomorphata</taxon>
        <taxon>Gobiaria</taxon>
        <taxon>Gobiiformes</taxon>
        <taxon>Gobioidei</taxon>
        <taxon>Gobiidae</taxon>
        <taxon>Gobionellinae</taxon>
        <taxon>Mugilogobius</taxon>
    </lineage>
</organism>
<name>A0AAW0MNV2_9GOBI</name>
<keyword evidence="2" id="KW-1185">Reference proteome</keyword>
<sequence>MTCKDFSCSSLKSVTCSKLAPLCFARASANIYPSGFVFRDVNRGCAPPSTCTAAGSYITSINYGSSKLVYNDTCCDSDNCNAPDPSPVQAPPAGSLRCYNCPTSTCTGNLTCSVFETCSYTTGESHVRRSSEEKELSDGNTAS</sequence>
<dbReference type="Gene3D" id="2.10.60.10">
    <property type="entry name" value="CD59"/>
    <property type="match status" value="1"/>
</dbReference>
<evidence type="ECO:0008006" key="3">
    <source>
        <dbReference type="Google" id="ProtNLM"/>
    </source>
</evidence>
<accession>A0AAW0MNV2</accession>
<dbReference type="SUPFAM" id="SSF57302">
    <property type="entry name" value="Snake toxin-like"/>
    <property type="match status" value="1"/>
</dbReference>
<dbReference type="Proteomes" id="UP001460270">
    <property type="component" value="Unassembled WGS sequence"/>
</dbReference>
<protein>
    <recommendedName>
        <fullName evidence="3">UPAR/Ly6 domain-containing protein</fullName>
    </recommendedName>
</protein>
<proteinExistence type="predicted"/>
<dbReference type="EMBL" id="JBBPFD010000164">
    <property type="protein sequence ID" value="KAK7879977.1"/>
    <property type="molecule type" value="Genomic_DNA"/>
</dbReference>
<reference evidence="2" key="1">
    <citation type="submission" date="2024-04" db="EMBL/GenBank/DDBJ databases">
        <title>Salinicola lusitanus LLJ914,a marine bacterium isolated from the Okinawa Trough.</title>
        <authorList>
            <person name="Li J."/>
        </authorList>
    </citation>
    <scope>NUCLEOTIDE SEQUENCE [LARGE SCALE GENOMIC DNA]</scope>
</reference>
<dbReference type="InterPro" id="IPR045860">
    <property type="entry name" value="Snake_toxin-like_sf"/>
</dbReference>
<evidence type="ECO:0000313" key="1">
    <source>
        <dbReference type="EMBL" id="KAK7879977.1"/>
    </source>
</evidence>
<dbReference type="AlphaFoldDB" id="A0AAW0MNV2"/>
<evidence type="ECO:0000313" key="2">
    <source>
        <dbReference type="Proteomes" id="UP001460270"/>
    </source>
</evidence>
<comment type="caution">
    <text evidence="1">The sequence shown here is derived from an EMBL/GenBank/DDBJ whole genome shotgun (WGS) entry which is preliminary data.</text>
</comment>
<gene>
    <name evidence="1" type="ORF">WMY93_033355</name>
</gene>